<proteinExistence type="predicted"/>
<protein>
    <submittedName>
        <fullName evidence="1">Uncharacterized protein</fullName>
    </submittedName>
</protein>
<dbReference type="AlphaFoldDB" id="A0A6G4R259"/>
<name>A0A6G4R259_9CAUL</name>
<dbReference type="EMBL" id="JAAKGT010000011">
    <property type="protein sequence ID" value="NGM51803.1"/>
    <property type="molecule type" value="Genomic_DNA"/>
</dbReference>
<organism evidence="1">
    <name type="scientific">Caulobacter sp. 602-2</name>
    <dbReference type="NCBI Taxonomy" id="2710887"/>
    <lineage>
        <taxon>Bacteria</taxon>
        <taxon>Pseudomonadati</taxon>
        <taxon>Pseudomonadota</taxon>
        <taxon>Alphaproteobacteria</taxon>
        <taxon>Caulobacterales</taxon>
        <taxon>Caulobacteraceae</taxon>
        <taxon>Caulobacter</taxon>
    </lineage>
</organism>
<evidence type="ECO:0000313" key="1">
    <source>
        <dbReference type="EMBL" id="NGM51803.1"/>
    </source>
</evidence>
<dbReference type="Pfam" id="PF22014">
    <property type="entry name" value="DUF6932"/>
    <property type="match status" value="1"/>
</dbReference>
<dbReference type="RefSeq" id="WP_165261617.1">
    <property type="nucleotide sequence ID" value="NZ_JAAKGT010000011.1"/>
</dbReference>
<accession>A0A6G4R259</accession>
<reference evidence="1" key="1">
    <citation type="submission" date="2020-02" db="EMBL/GenBank/DDBJ databases">
        <authorList>
            <person name="Gao J."/>
            <person name="Sun J."/>
        </authorList>
    </citation>
    <scope>NUCLEOTIDE SEQUENCE</scope>
    <source>
        <strain evidence="1">602-2</strain>
    </source>
</reference>
<dbReference type="InterPro" id="IPR053860">
    <property type="entry name" value="DUF6932"/>
</dbReference>
<gene>
    <name evidence="1" type="ORF">G5B46_19490</name>
</gene>
<sequence>MTGLAAAPQTFREVTESCFRQAEALDFPPFVTAERQSTPVNATPYLVSLSALVAGQALARRKRFIDELAVTLGELSDAGGQGVAALLGGSAIGPKPNPGDLDCALFYRWTAGTADVTALARLQRSAKARGLDLRLLPVDGDPLLLIKTVSFFSMLYSKNEGERTIIRGLVLVDCLS</sequence>
<comment type="caution">
    <text evidence="1">The sequence shown here is derived from an EMBL/GenBank/DDBJ whole genome shotgun (WGS) entry which is preliminary data.</text>
</comment>